<reference evidence="1 2" key="1">
    <citation type="submission" date="2018-08" db="EMBL/GenBank/DDBJ databases">
        <title>A genome reference for cultivated species of the human gut microbiota.</title>
        <authorList>
            <person name="Zou Y."/>
            <person name="Xue W."/>
            <person name="Luo G."/>
        </authorList>
    </citation>
    <scope>NUCLEOTIDE SEQUENCE [LARGE SCALE GENOMIC DNA]</scope>
    <source>
        <strain evidence="1 2">AF37-2AT</strain>
    </source>
</reference>
<comment type="caution">
    <text evidence="1">The sequence shown here is derived from an EMBL/GenBank/DDBJ whole genome shotgun (WGS) entry which is preliminary data.</text>
</comment>
<sequence>MEYQVFLANVKERLKEELHGQVRVEDYRTLKNNGEERQGFVFQTEKEGISPVIYMEEYYERYLHGMEMERVIDSLINWYEHARQIPDPVMEAEHLRDFERIRKKIVYRIINTERNRKILTQVPHLPYLDLSVVFYVQFSVQKYSAISMLITNGHLSLWGIAKEEIIQAARWNTPRLLPAEIADVQNLVLEMFPGYGRSELLHGLMYVLTNMQRNYGAAVLLYPGLLEMIGEEWKENFYILPSSIHEVLLVPESKNPGLSELKEAVFSINRTEVTKEEFLSDTVYYYNCRKKELCM</sequence>
<dbReference type="Proteomes" id="UP000261080">
    <property type="component" value="Unassembled WGS sequence"/>
</dbReference>
<dbReference type="OrthoDB" id="1655031at2"/>
<dbReference type="RefSeq" id="WP_024732743.1">
    <property type="nucleotide sequence ID" value="NZ_CATZPC010000004.1"/>
</dbReference>
<keyword evidence="2" id="KW-1185">Reference proteome</keyword>
<accession>A0A3E3K5I1</accession>
<dbReference type="EMBL" id="QVLX01000001">
    <property type="protein sequence ID" value="RGE89833.1"/>
    <property type="molecule type" value="Genomic_DNA"/>
</dbReference>
<dbReference type="InterPro" id="IPR043743">
    <property type="entry name" value="DUF5688"/>
</dbReference>
<evidence type="ECO:0000313" key="2">
    <source>
        <dbReference type="Proteomes" id="UP000261080"/>
    </source>
</evidence>
<evidence type="ECO:0008006" key="3">
    <source>
        <dbReference type="Google" id="ProtNLM"/>
    </source>
</evidence>
<protein>
    <recommendedName>
        <fullName evidence="3">DUF1444 family protein</fullName>
    </recommendedName>
</protein>
<dbReference type="Pfam" id="PF18941">
    <property type="entry name" value="DUF5688"/>
    <property type="match status" value="1"/>
</dbReference>
<dbReference type="AlphaFoldDB" id="A0A3E3K5I1"/>
<proteinExistence type="predicted"/>
<name>A0A3E3K5I1_9FIRM</name>
<evidence type="ECO:0000313" key="1">
    <source>
        <dbReference type="EMBL" id="RGE89833.1"/>
    </source>
</evidence>
<organism evidence="1 2">
    <name type="scientific">Sellimonas intestinalis</name>
    <dbReference type="NCBI Taxonomy" id="1653434"/>
    <lineage>
        <taxon>Bacteria</taxon>
        <taxon>Bacillati</taxon>
        <taxon>Bacillota</taxon>
        <taxon>Clostridia</taxon>
        <taxon>Lachnospirales</taxon>
        <taxon>Lachnospiraceae</taxon>
        <taxon>Sellimonas</taxon>
    </lineage>
</organism>
<gene>
    <name evidence="1" type="ORF">DW016_00725</name>
</gene>